<dbReference type="Proteomes" id="UP000037046">
    <property type="component" value="Unassembled WGS sequence"/>
</dbReference>
<accession>A0A0L6CQS2</accession>
<proteinExistence type="predicted"/>
<dbReference type="EMBL" id="LGVV01000071">
    <property type="protein sequence ID" value="KNX40081.1"/>
    <property type="molecule type" value="Genomic_DNA"/>
</dbReference>
<evidence type="ECO:0000313" key="1">
    <source>
        <dbReference type="EMBL" id="KNX40081.1"/>
    </source>
</evidence>
<dbReference type="OrthoDB" id="9771057at2"/>
<dbReference type="AlphaFoldDB" id="A0A0L6CQS2"/>
<dbReference type="InterPro" id="IPR036069">
    <property type="entry name" value="DUF34/NIF3_sf"/>
</dbReference>
<dbReference type="SUPFAM" id="SSF102705">
    <property type="entry name" value="NIF3 (NGG1p interacting factor 3)-like"/>
    <property type="match status" value="1"/>
</dbReference>
<dbReference type="Gene3D" id="3.30.70.120">
    <property type="match status" value="1"/>
</dbReference>
<dbReference type="PATRIC" id="fig|74031.6.peg.3464"/>
<keyword evidence="2" id="KW-1185">Reference proteome</keyword>
<dbReference type="RefSeq" id="WP_050664220.1">
    <property type="nucleotide sequence ID" value="NZ_CP118494.1"/>
</dbReference>
<dbReference type="InterPro" id="IPR015867">
    <property type="entry name" value="N-reg_PII/ATP_PRibTrfase_C"/>
</dbReference>
<reference evidence="2" key="1">
    <citation type="submission" date="2015-07" db="EMBL/GenBank/DDBJ databases">
        <title>Draft Genome Sequence of Roseovarius tolerans EL-164, a producer of N-Acylated Alanine Methyl Esters (NAMEs).</title>
        <authorList>
            <person name="Voget S."/>
            <person name="Bruns H."/>
            <person name="Wagner-Doebler I."/>
            <person name="Schulz S."/>
            <person name="Daniel R."/>
        </authorList>
    </citation>
    <scope>NUCLEOTIDE SEQUENCE [LARGE SCALE GENOMIC DNA]</scope>
    <source>
        <strain evidence="2">EL-164</strain>
    </source>
</reference>
<sequence>MPERYQIETGLRILVQCPAEALPRVQAAVLACDPLAHGDYDRVSFSSAAGVQSFRALGGGRNRATTDTVTVDCLEWQIFTTAQDAALDALLCAIYDTHPYEEPVIHLIPAQRCRHRRGMDEDNPNRFWNRETADWVPPQHRG</sequence>
<gene>
    <name evidence="1" type="ORF">ROTO_33860</name>
</gene>
<name>A0A0L6CQS2_9RHOB</name>
<comment type="caution">
    <text evidence="1">The sequence shown here is derived from an EMBL/GenBank/DDBJ whole genome shotgun (WGS) entry which is preliminary data.</text>
</comment>
<evidence type="ECO:0008006" key="3">
    <source>
        <dbReference type="Google" id="ProtNLM"/>
    </source>
</evidence>
<protein>
    <recommendedName>
        <fullName evidence="3">GTP cyclohydrolase 1 type 2</fullName>
    </recommendedName>
</protein>
<organism evidence="1 2">
    <name type="scientific">Roseovarius tolerans</name>
    <dbReference type="NCBI Taxonomy" id="74031"/>
    <lineage>
        <taxon>Bacteria</taxon>
        <taxon>Pseudomonadati</taxon>
        <taxon>Pseudomonadota</taxon>
        <taxon>Alphaproteobacteria</taxon>
        <taxon>Rhodobacterales</taxon>
        <taxon>Roseobacteraceae</taxon>
        <taxon>Roseovarius</taxon>
    </lineage>
</organism>
<evidence type="ECO:0000313" key="2">
    <source>
        <dbReference type="Proteomes" id="UP000037046"/>
    </source>
</evidence>